<evidence type="ECO:0000313" key="11">
    <source>
        <dbReference type="EMBL" id="QHT66899.1"/>
    </source>
</evidence>
<dbReference type="PANTHER" id="PTHR43406:SF1">
    <property type="entry name" value="TRYPTOPHAN SYNTHASE ALPHA CHAIN, CHLOROPLASTIC"/>
    <property type="match status" value="1"/>
</dbReference>
<dbReference type="GO" id="GO:0005829">
    <property type="term" value="C:cytosol"/>
    <property type="evidence" value="ECO:0007669"/>
    <property type="project" value="TreeGrafter"/>
</dbReference>
<organism evidence="11 12">
    <name type="scientific">Rhodocytophaga rosea</name>
    <dbReference type="NCBI Taxonomy" id="2704465"/>
    <lineage>
        <taxon>Bacteria</taxon>
        <taxon>Pseudomonadati</taxon>
        <taxon>Bacteroidota</taxon>
        <taxon>Cytophagia</taxon>
        <taxon>Cytophagales</taxon>
        <taxon>Rhodocytophagaceae</taxon>
        <taxon>Rhodocytophaga</taxon>
    </lineage>
</organism>
<comment type="function">
    <text evidence="1 9">The alpha subunit is responsible for the aldol cleavage of indoleglycerol phosphate to indole and glyceraldehyde 3-phosphate.</text>
</comment>
<dbReference type="FunFam" id="3.20.20.70:FF:000037">
    <property type="entry name" value="Tryptophan synthase alpha chain"/>
    <property type="match status" value="1"/>
</dbReference>
<reference evidence="11 12" key="1">
    <citation type="submission" date="2020-01" db="EMBL/GenBank/DDBJ databases">
        <authorList>
            <person name="Kim M.K."/>
        </authorList>
    </citation>
    <scope>NUCLEOTIDE SEQUENCE [LARGE SCALE GENOMIC DNA]</scope>
    <source>
        <strain evidence="11 12">172606-1</strain>
    </source>
</reference>
<keyword evidence="7 9" id="KW-0456">Lyase</keyword>
<evidence type="ECO:0000256" key="3">
    <source>
        <dbReference type="ARBA" id="ARBA00011270"/>
    </source>
</evidence>
<sequence length="259" mass="29006">MTNRIVDLFARKNKNILSVYYTAGFPQLKDTIPILETLQEAGADMVELGMPFSDPVADGPTIQQSSEQALHNGMTVKLLFEQLSGIRKKIHIPILLMGYLNPVVQFGVENFCKKCQEHGIDGLILPDMPMQVYLDEYKSLFESHGLLNIFLITPQTSEERIRQIDQVSKGFIYMVSSASVTGSTQGIQATQENYFERIQGMKLKNPTIIGFGINNRASFNKASQYANGAIIGSAFVKILQESKDLQSDIQYFVQDIRKA</sequence>
<gene>
    <name evidence="9" type="primary">trpA</name>
    <name evidence="11" type="ORF">GXP67_09630</name>
</gene>
<keyword evidence="12" id="KW-1185">Reference proteome</keyword>
<comment type="catalytic activity">
    <reaction evidence="8 9">
        <text>(1S,2R)-1-C-(indol-3-yl)glycerol 3-phosphate + L-serine = D-glyceraldehyde 3-phosphate + L-tryptophan + H2O</text>
        <dbReference type="Rhea" id="RHEA:10532"/>
        <dbReference type="ChEBI" id="CHEBI:15377"/>
        <dbReference type="ChEBI" id="CHEBI:33384"/>
        <dbReference type="ChEBI" id="CHEBI:57912"/>
        <dbReference type="ChEBI" id="CHEBI:58866"/>
        <dbReference type="ChEBI" id="CHEBI:59776"/>
        <dbReference type="EC" id="4.2.1.20"/>
    </reaction>
</comment>
<name>A0A6C0GG65_9BACT</name>
<dbReference type="RefSeq" id="WP_162442951.1">
    <property type="nucleotide sequence ID" value="NZ_CP048222.1"/>
</dbReference>
<dbReference type="EMBL" id="CP048222">
    <property type="protein sequence ID" value="QHT66899.1"/>
    <property type="molecule type" value="Genomic_DNA"/>
</dbReference>
<dbReference type="NCBIfam" id="TIGR00262">
    <property type="entry name" value="trpA"/>
    <property type="match status" value="1"/>
</dbReference>
<dbReference type="PROSITE" id="PS00167">
    <property type="entry name" value="TRP_SYNTHASE_ALPHA"/>
    <property type="match status" value="1"/>
</dbReference>
<dbReference type="KEGG" id="rhoz:GXP67_09630"/>
<dbReference type="Proteomes" id="UP000480178">
    <property type="component" value="Chromosome"/>
</dbReference>
<dbReference type="Gene3D" id="3.20.20.70">
    <property type="entry name" value="Aldolase class I"/>
    <property type="match status" value="1"/>
</dbReference>
<dbReference type="CDD" id="cd04724">
    <property type="entry name" value="Tryptophan_synthase_alpha"/>
    <property type="match status" value="1"/>
</dbReference>
<dbReference type="InterPro" id="IPR018204">
    <property type="entry name" value="Trp_synthase_alpha_AS"/>
</dbReference>
<evidence type="ECO:0000256" key="4">
    <source>
        <dbReference type="ARBA" id="ARBA00022605"/>
    </source>
</evidence>
<dbReference type="UniPathway" id="UPA00035">
    <property type="reaction ID" value="UER00044"/>
</dbReference>
<dbReference type="GO" id="GO:0004834">
    <property type="term" value="F:tryptophan synthase activity"/>
    <property type="evidence" value="ECO:0007669"/>
    <property type="project" value="UniProtKB-UniRule"/>
</dbReference>
<dbReference type="AlphaFoldDB" id="A0A6C0GG65"/>
<keyword evidence="5 9" id="KW-0822">Tryptophan biosynthesis</keyword>
<evidence type="ECO:0000256" key="5">
    <source>
        <dbReference type="ARBA" id="ARBA00022822"/>
    </source>
</evidence>
<dbReference type="InterPro" id="IPR002028">
    <property type="entry name" value="Trp_synthase_suA"/>
</dbReference>
<dbReference type="EC" id="4.2.1.20" evidence="9"/>
<dbReference type="Pfam" id="PF00290">
    <property type="entry name" value="Trp_syntA"/>
    <property type="match status" value="1"/>
</dbReference>
<evidence type="ECO:0000256" key="8">
    <source>
        <dbReference type="ARBA" id="ARBA00049047"/>
    </source>
</evidence>
<keyword evidence="4 9" id="KW-0028">Amino-acid biosynthesis</keyword>
<evidence type="ECO:0000256" key="6">
    <source>
        <dbReference type="ARBA" id="ARBA00023141"/>
    </source>
</evidence>
<dbReference type="SUPFAM" id="SSF51366">
    <property type="entry name" value="Ribulose-phoshate binding barrel"/>
    <property type="match status" value="1"/>
</dbReference>
<comment type="similarity">
    <text evidence="9 10">Belongs to the TrpA family.</text>
</comment>
<dbReference type="HAMAP" id="MF_00131">
    <property type="entry name" value="Trp_synth_alpha"/>
    <property type="match status" value="1"/>
</dbReference>
<evidence type="ECO:0000313" key="12">
    <source>
        <dbReference type="Proteomes" id="UP000480178"/>
    </source>
</evidence>
<protein>
    <recommendedName>
        <fullName evidence="9">Tryptophan synthase alpha chain</fullName>
        <ecNumber evidence="9">4.2.1.20</ecNumber>
    </recommendedName>
</protein>
<evidence type="ECO:0000256" key="9">
    <source>
        <dbReference type="HAMAP-Rule" id="MF_00131"/>
    </source>
</evidence>
<evidence type="ECO:0000256" key="10">
    <source>
        <dbReference type="RuleBase" id="RU003662"/>
    </source>
</evidence>
<dbReference type="InterPro" id="IPR011060">
    <property type="entry name" value="RibuloseP-bd_barrel"/>
</dbReference>
<comment type="subunit">
    <text evidence="3 9">Tetramer of two alpha and two beta chains.</text>
</comment>
<evidence type="ECO:0000256" key="7">
    <source>
        <dbReference type="ARBA" id="ARBA00023239"/>
    </source>
</evidence>
<feature type="active site" description="Proton acceptor" evidence="9">
    <location>
        <position position="58"/>
    </location>
</feature>
<proteinExistence type="inferred from homology"/>
<feature type="active site" description="Proton acceptor" evidence="9">
    <location>
        <position position="47"/>
    </location>
</feature>
<evidence type="ECO:0000256" key="2">
    <source>
        <dbReference type="ARBA" id="ARBA00004733"/>
    </source>
</evidence>
<comment type="pathway">
    <text evidence="2 9">Amino-acid biosynthesis; L-tryptophan biosynthesis; L-tryptophan from chorismate: step 5/5.</text>
</comment>
<accession>A0A6C0GG65</accession>
<dbReference type="PANTHER" id="PTHR43406">
    <property type="entry name" value="TRYPTOPHAN SYNTHASE, ALPHA CHAIN"/>
    <property type="match status" value="1"/>
</dbReference>
<keyword evidence="6 9" id="KW-0057">Aromatic amino acid biosynthesis</keyword>
<dbReference type="InterPro" id="IPR013785">
    <property type="entry name" value="Aldolase_TIM"/>
</dbReference>
<evidence type="ECO:0000256" key="1">
    <source>
        <dbReference type="ARBA" id="ARBA00003365"/>
    </source>
</evidence>